<dbReference type="GO" id="GO:0015108">
    <property type="term" value="F:chloride transmembrane transporter activity"/>
    <property type="evidence" value="ECO:0007669"/>
    <property type="project" value="InterPro"/>
</dbReference>
<comment type="subcellular location">
    <subcellularLocation>
        <location evidence="1">Membrane</location>
        <topology evidence="1">Multi-pass membrane protein</topology>
    </subcellularLocation>
</comment>
<dbReference type="InterPro" id="IPR001807">
    <property type="entry name" value="ClC"/>
</dbReference>
<gene>
    <name evidence="9" type="primary">LOC115228993</name>
</gene>
<feature type="transmembrane region" description="Helical" evidence="7">
    <location>
        <begin position="338"/>
        <end position="359"/>
    </location>
</feature>
<feature type="transmembrane region" description="Helical" evidence="7">
    <location>
        <begin position="82"/>
        <end position="104"/>
    </location>
</feature>
<dbReference type="SUPFAM" id="SSF54631">
    <property type="entry name" value="CBS-domain pair"/>
    <property type="match status" value="1"/>
</dbReference>
<proteinExistence type="predicted"/>
<protein>
    <submittedName>
        <fullName evidence="9">LOW QUALITY PROTEIN: H(+)/Cl(-) exchange transporter 7-like</fullName>
    </submittedName>
</protein>
<dbReference type="PANTHER" id="PTHR11689">
    <property type="entry name" value="CHLORIDE CHANNEL PROTEIN CLC FAMILY MEMBER"/>
    <property type="match status" value="1"/>
</dbReference>
<evidence type="ECO:0000313" key="9">
    <source>
        <dbReference type="RefSeq" id="XP_036354959.1"/>
    </source>
</evidence>
<accession>A0A7E6EI55</accession>
<feature type="transmembrane region" description="Helical" evidence="7">
    <location>
        <begin position="238"/>
        <end position="256"/>
    </location>
</feature>
<keyword evidence="6 7" id="KW-0472">Membrane</keyword>
<dbReference type="InterPro" id="IPR051280">
    <property type="entry name" value="Cl-channel/antiporter"/>
</dbReference>
<feature type="transmembrane region" description="Helical" evidence="7">
    <location>
        <begin position="419"/>
        <end position="445"/>
    </location>
</feature>
<evidence type="ECO:0000256" key="2">
    <source>
        <dbReference type="ARBA" id="ARBA00022692"/>
    </source>
</evidence>
<evidence type="ECO:0000256" key="7">
    <source>
        <dbReference type="SAM" id="Phobius"/>
    </source>
</evidence>
<dbReference type="AlphaFoldDB" id="A0A7E6EI55"/>
<dbReference type="RefSeq" id="XP_036354959.1">
    <property type="nucleotide sequence ID" value="XM_036499066.1"/>
</dbReference>
<dbReference type="Proteomes" id="UP000515154">
    <property type="component" value="Unplaced"/>
</dbReference>
<dbReference type="SUPFAM" id="SSF81340">
    <property type="entry name" value="Clc chloride channel"/>
    <property type="match status" value="1"/>
</dbReference>
<dbReference type="PANTHER" id="PTHR11689:SF136">
    <property type="entry name" value="H(+)_CL(-) EXCHANGE TRANSPORTER 7"/>
    <property type="match status" value="1"/>
</dbReference>
<evidence type="ECO:0000256" key="3">
    <source>
        <dbReference type="ARBA" id="ARBA00022737"/>
    </source>
</evidence>
<dbReference type="Gene3D" id="1.10.3080.10">
    <property type="entry name" value="Clc chloride channel"/>
    <property type="match status" value="1"/>
</dbReference>
<feature type="transmembrane region" description="Helical" evidence="7">
    <location>
        <begin position="25"/>
        <end position="46"/>
    </location>
</feature>
<keyword evidence="8" id="KW-1185">Reference proteome</keyword>
<evidence type="ECO:0000256" key="4">
    <source>
        <dbReference type="ARBA" id="ARBA00022989"/>
    </source>
</evidence>
<keyword evidence="2 7" id="KW-0812">Transmembrane</keyword>
<keyword evidence="4 7" id="KW-1133">Transmembrane helix</keyword>
<organism evidence="8 9">
    <name type="scientific">Octopus sinensis</name>
    <name type="common">East Asian common octopus</name>
    <dbReference type="NCBI Taxonomy" id="2607531"/>
    <lineage>
        <taxon>Eukaryota</taxon>
        <taxon>Metazoa</taxon>
        <taxon>Spiralia</taxon>
        <taxon>Lophotrochozoa</taxon>
        <taxon>Mollusca</taxon>
        <taxon>Cephalopoda</taxon>
        <taxon>Coleoidea</taxon>
        <taxon>Octopodiformes</taxon>
        <taxon>Octopoda</taxon>
        <taxon>Incirrata</taxon>
        <taxon>Octopodidae</taxon>
        <taxon>Octopus</taxon>
    </lineage>
</organism>
<feature type="transmembrane region" description="Helical" evidence="7">
    <location>
        <begin position="203"/>
        <end position="226"/>
    </location>
</feature>
<feature type="transmembrane region" description="Helical" evidence="7">
    <location>
        <begin position="481"/>
        <end position="507"/>
    </location>
</feature>
<keyword evidence="3" id="KW-0677">Repeat</keyword>
<reference evidence="9" key="1">
    <citation type="submission" date="2025-08" db="UniProtKB">
        <authorList>
            <consortium name="RefSeq"/>
        </authorList>
    </citation>
    <scope>IDENTIFICATION</scope>
</reference>
<evidence type="ECO:0000256" key="6">
    <source>
        <dbReference type="ARBA" id="ARBA00023136"/>
    </source>
</evidence>
<dbReference type="Pfam" id="PF00654">
    <property type="entry name" value="Voltage_CLC"/>
    <property type="match status" value="1"/>
</dbReference>
<keyword evidence="5" id="KW-0129">CBS domain</keyword>
<sequence length="616" mass="67662">MSAMSAQVCCTNDSQRYWKMNIMRWGISLLIGMCTGVVAFVIDYFISLMSNYKFSLLINRPPLLTFSEMNEAFRTGTFAIPYFTWIFFSLFLVSIPALLAVWAVGVSVLPQPASTGSGIPQIKCFLNGIKIPQVVRIKTFIAKFVGVIFSVCAGLPIGKVGVSPHCEGPMIHSGAIISGLSQGRSSSLNLDLKFRLTTEQRDFVSIGAAAGASAAFGAPIGGLMFSLEEGSSFWNLSLIWRTFFAAVMSTFTLNILRNIVDPRYGFSSVGLIDFGTFDVEYRVTGRWWSTAFWRYSCSPLWASYSGHCLSKSTTGLLFSDSSDFYYNSRHFRYSALKVLEVLLVVGVLSILSFLCVATFDECYIGNPDTKFDSLATCSGGENSVAADYIFTTPANLVKKLFHNPDGVPFLYIRLLLDRILIKVCIPYFLASCWTYGINVPSGLFLPSMVIGGTWGRLFAQIFNALFALVGAAAQLGGNLRIVITLAVIIIEATATASLALPVIIALIMSKCVGDYFNEVISTSFQGIFDMHIHVMEIPLLDWEPPALTAHIDASKVMAHPVKTIRAVTPVWQVCDLLKQSCHHGFPVVKTHDSSVLVRFELKIINECGMDVKADLT</sequence>
<evidence type="ECO:0000256" key="5">
    <source>
        <dbReference type="ARBA" id="ARBA00023122"/>
    </source>
</evidence>
<dbReference type="InterPro" id="IPR046342">
    <property type="entry name" value="CBS_dom_sf"/>
</dbReference>
<dbReference type="InterPro" id="IPR014743">
    <property type="entry name" value="Cl-channel_core"/>
</dbReference>
<dbReference type="PRINTS" id="PR00762">
    <property type="entry name" value="CLCHANNEL"/>
</dbReference>
<evidence type="ECO:0000256" key="1">
    <source>
        <dbReference type="ARBA" id="ARBA00004141"/>
    </source>
</evidence>
<name>A0A7E6EI55_9MOLL</name>
<feature type="transmembrane region" description="Helical" evidence="7">
    <location>
        <begin position="457"/>
        <end position="475"/>
    </location>
</feature>
<dbReference type="GO" id="GO:0005765">
    <property type="term" value="C:lysosomal membrane"/>
    <property type="evidence" value="ECO:0007669"/>
    <property type="project" value="TreeGrafter"/>
</dbReference>
<dbReference type="KEGG" id="osn:115228993"/>
<evidence type="ECO:0000313" key="8">
    <source>
        <dbReference type="Proteomes" id="UP000515154"/>
    </source>
</evidence>